<protein>
    <recommendedName>
        <fullName evidence="5">Transcriptional regulator</fullName>
    </recommendedName>
</protein>
<name>A0AAW9HLI5_9ACTO</name>
<evidence type="ECO:0000313" key="2">
    <source>
        <dbReference type="EMBL" id="MDY5146424.1"/>
    </source>
</evidence>
<evidence type="ECO:0008006" key="5">
    <source>
        <dbReference type="Google" id="ProtNLM"/>
    </source>
</evidence>
<reference evidence="1 3" key="1">
    <citation type="submission" date="2023-10" db="EMBL/GenBank/DDBJ databases">
        <title>Whole Genome based description of the genera Actinobaculum and Actinotignum reveals a complex phylogenetic relationship within the species included in the genus Actinotignum.</title>
        <authorList>
            <person name="Jensen C.S."/>
            <person name="Dargis R."/>
            <person name="Kemp M."/>
            <person name="Christensen J.J."/>
        </authorList>
    </citation>
    <scope>NUCLEOTIDE SEQUENCE</scope>
    <source>
        <strain evidence="2 3">SLA_B089</strain>
        <strain evidence="1">SLA_B245</strain>
    </source>
</reference>
<dbReference type="EMBL" id="JAWNFV010000004">
    <property type="protein sequence ID" value="MDY5140281.1"/>
    <property type="molecule type" value="Genomic_DNA"/>
</dbReference>
<sequence length="124" mass="13815">MTTIDTTVTRDGNWWVAEFTLNGKEYGTQARRLDQIEEMVKDAAALITGDSLDSFAVNVTVDTPEFAEDIKKYKEASLRLVQAEHETRDASRLAVARLRDAGFSLRDIGVVMGISYQRVAQLCA</sequence>
<evidence type="ECO:0000313" key="4">
    <source>
        <dbReference type="Proteomes" id="UP001288320"/>
    </source>
</evidence>
<dbReference type="GeneID" id="92812973"/>
<dbReference type="RefSeq" id="WP_087070292.1">
    <property type="nucleotide sequence ID" value="NZ_CAUPFC010000005.1"/>
</dbReference>
<comment type="caution">
    <text evidence="1">The sequence shown here is derived from an EMBL/GenBank/DDBJ whole genome shotgun (WGS) entry which is preliminary data.</text>
</comment>
<proteinExistence type="predicted"/>
<evidence type="ECO:0000313" key="1">
    <source>
        <dbReference type="EMBL" id="MDY5140281.1"/>
    </source>
</evidence>
<dbReference type="EMBL" id="JAWNFY010000012">
    <property type="protein sequence ID" value="MDY5146424.1"/>
    <property type="molecule type" value="Genomic_DNA"/>
</dbReference>
<dbReference type="AlphaFoldDB" id="A0AAW9HLI5"/>
<organism evidence="1 4">
    <name type="scientific">Actinotignum timonense</name>
    <dbReference type="NCBI Taxonomy" id="1870995"/>
    <lineage>
        <taxon>Bacteria</taxon>
        <taxon>Bacillati</taxon>
        <taxon>Actinomycetota</taxon>
        <taxon>Actinomycetes</taxon>
        <taxon>Actinomycetales</taxon>
        <taxon>Actinomycetaceae</taxon>
        <taxon>Actinotignum</taxon>
    </lineage>
</organism>
<keyword evidence="3" id="KW-1185">Reference proteome</keyword>
<dbReference type="Proteomes" id="UP001288320">
    <property type="component" value="Unassembled WGS sequence"/>
</dbReference>
<gene>
    <name evidence="1" type="ORF">R6G74_02965</name>
    <name evidence="2" type="ORF">R6P33_05220</name>
</gene>
<accession>A0AAW9HLI5</accession>
<dbReference type="Proteomes" id="UP001284901">
    <property type="component" value="Unassembled WGS sequence"/>
</dbReference>
<evidence type="ECO:0000313" key="3">
    <source>
        <dbReference type="Proteomes" id="UP001284901"/>
    </source>
</evidence>